<dbReference type="InterPro" id="IPR011071">
    <property type="entry name" value="Lyase_8-like_C"/>
</dbReference>
<keyword evidence="4" id="KW-0732">Signal</keyword>
<evidence type="ECO:0000259" key="7">
    <source>
        <dbReference type="Pfam" id="PF02278"/>
    </source>
</evidence>
<dbReference type="EMBL" id="MTCZ01000193">
    <property type="protein sequence ID" value="OWP82984.1"/>
    <property type="molecule type" value="Genomic_DNA"/>
</dbReference>
<feature type="domain" description="Polysaccharide lyase family 8 central" evidence="7">
    <location>
        <begin position="416"/>
        <end position="678"/>
    </location>
</feature>
<dbReference type="NCBIfam" id="TIGR04183">
    <property type="entry name" value="Por_Secre_tail"/>
    <property type="match status" value="1"/>
</dbReference>
<dbReference type="PANTHER" id="PTHR37322:SF3">
    <property type="entry name" value="CHONDROITIN SULFATE ABC EXOLYASE"/>
    <property type="match status" value="1"/>
</dbReference>
<feature type="domain" description="Lyase catalytic" evidence="8">
    <location>
        <begin position="223"/>
        <end position="373"/>
    </location>
</feature>
<comment type="subunit">
    <text evidence="3">Monomer.</text>
</comment>
<keyword evidence="5" id="KW-0106">Calcium</keyword>
<dbReference type="InterPro" id="IPR039174">
    <property type="entry name" value="Chondroitin_ABC_lyase"/>
</dbReference>
<evidence type="ECO:0000256" key="3">
    <source>
        <dbReference type="ARBA" id="ARBA00011245"/>
    </source>
</evidence>
<comment type="caution">
    <text evidence="10">The sequence shown here is derived from an EMBL/GenBank/DDBJ whole genome shotgun (WGS) entry which is preliminary data.</text>
</comment>
<dbReference type="SUPFAM" id="SSF48230">
    <property type="entry name" value="Chondroitin AC/alginate lyase"/>
    <property type="match status" value="1"/>
</dbReference>
<dbReference type="InterPro" id="IPR011013">
    <property type="entry name" value="Gal_mutarotase_sf_dom"/>
</dbReference>
<evidence type="ECO:0000313" key="11">
    <source>
        <dbReference type="Proteomes" id="UP000197768"/>
    </source>
</evidence>
<sequence>MLINILLSKAHSINKNKRLMKQVFFLITALFLTSVLGIDAQCTPTFVPDLALQSSDATIKSEIQNIYDKAKNTRLAATQPSSSSLNTAIGLYNNFNIVVNGNTITGNPITDYNKLTFLNTFVDHLKFSPNDTAVIEKVNNLIWWVSENLCNNTLSVDTRGYIFKNFSRKGFFCAEYLTRQNKQRILYIMEKEFANWNIFWKPTYDYKSQVTEGVINTDDVYNKLDALVPLVKCFPTDDEQYRYMLTLSRFVTRFASVYTDGTRDGIKPDGSGYHHWNNYETYMYAYNTLIYCLDVFDTTRFQIKAPAYKVFRDAVMHKLLISNDAGWIPLSMTGRSGNWETISVDQNSIKNLALVGGRILGLSTADPLLAGIYNKRYGVEPSFNYSTIAPFYDGFYQNNHANAGIFRIKNTVILNKGFSNQLWGAETFSNSNRYGRYQSYGAMNILYPGTADANGFNNKKWDWNYNPGATTKVLSWQDLIVPWQRVDEYSSKKFSGSLQYNLQNKEYLSNVFGTLGMFAMDFQEAENIGWGGTPTGSNTHDISFTFKKSSFFFNDMIICLGSDISNSDVNNSTVTTLYQNATTPNNVIINNNTYTSTGTTSTYSGTNPNWVLDNFNTGFYLVNGNNDLKIQRKNQQTPSHNQNNPTILNPITEAAIGFIDHGKAPNNAEYEYVVVPNTNASDMQNLANSFQNTSTRPYTVLNKDSKAHIIKHTASGIHAFALFEPNTTLPGNTSIISNDKPCLIMYGSLNSNSEMTLSLSNPDLGLPDKRSFDSFKVQPIEITFDGEWELSQPHKDIESVSSGSTGTVFRFLTSQGLPIEATFKKNITSTSPRIGSFVNNGNAVKAILAYPNPTNTIIRVDNVQMNSTNTKLYNLQGQDLTHLVIINSNTVDMSKLLRGTYWLKVDNQSITVYKK</sequence>
<comment type="similarity">
    <text evidence="2">Belongs to the polysaccharide lyase 8 family.</text>
</comment>
<dbReference type="AlphaFoldDB" id="A0A246GFR9"/>
<dbReference type="SUPFAM" id="SSF49863">
    <property type="entry name" value="Hyaluronate lyase-like, C-terminal domain"/>
    <property type="match status" value="1"/>
</dbReference>
<dbReference type="SUPFAM" id="SSF74650">
    <property type="entry name" value="Galactose mutarotase-like"/>
    <property type="match status" value="1"/>
</dbReference>
<dbReference type="Gene3D" id="2.70.98.10">
    <property type="match status" value="1"/>
</dbReference>
<dbReference type="PANTHER" id="PTHR37322">
    <property type="match status" value="1"/>
</dbReference>
<organism evidence="10 11">
    <name type="scientific">Flavobacterium davisii</name>
    <dbReference type="NCBI Taxonomy" id="2906077"/>
    <lineage>
        <taxon>Bacteria</taxon>
        <taxon>Pseudomonadati</taxon>
        <taxon>Bacteroidota</taxon>
        <taxon>Flavobacteriia</taxon>
        <taxon>Flavobacteriales</taxon>
        <taxon>Flavobacteriaceae</taxon>
        <taxon>Flavobacterium</taxon>
    </lineage>
</organism>
<evidence type="ECO:0000256" key="6">
    <source>
        <dbReference type="ARBA" id="ARBA00023239"/>
    </source>
</evidence>
<reference evidence="10 11" key="1">
    <citation type="journal article" date="2017" name="Infect. Genet. Evol.">
        <title>Comparative genome analysis of fish pathogen Flavobacterium columnare reveals extensive sequence diversity within the species.</title>
        <authorList>
            <person name="Kayansamruaj P."/>
            <person name="Dong H.T."/>
            <person name="Hirono I."/>
            <person name="Kondo H."/>
            <person name="Senapin S."/>
            <person name="Rodkhum C."/>
        </authorList>
    </citation>
    <scope>NUCLEOTIDE SEQUENCE [LARGE SCALE GENOMIC DNA]</scope>
    <source>
        <strain evidence="10 11">1215</strain>
    </source>
</reference>
<dbReference type="Pfam" id="PF02278">
    <property type="entry name" value="Lyase_8"/>
    <property type="match status" value="1"/>
</dbReference>
<dbReference type="InterPro" id="IPR003159">
    <property type="entry name" value="Lyase_8_central_dom"/>
</dbReference>
<dbReference type="Gene3D" id="2.60.220.10">
    <property type="entry name" value="Polysaccharide lyase family 8-like, C-terminal"/>
    <property type="match status" value="1"/>
</dbReference>
<dbReference type="Gene3D" id="1.50.10.100">
    <property type="entry name" value="Chondroitin AC/alginate lyase"/>
    <property type="match status" value="1"/>
</dbReference>
<comment type="cofactor">
    <cofactor evidence="1">
        <name>Ca(2+)</name>
        <dbReference type="ChEBI" id="CHEBI:29108"/>
    </cofactor>
</comment>
<name>A0A246GFR9_9FLAO</name>
<evidence type="ECO:0000259" key="9">
    <source>
        <dbReference type="Pfam" id="PF18962"/>
    </source>
</evidence>
<evidence type="ECO:0000259" key="8">
    <source>
        <dbReference type="Pfam" id="PF09093"/>
    </source>
</evidence>
<proteinExistence type="inferred from homology"/>
<feature type="domain" description="Secretion system C-terminal sorting" evidence="9">
    <location>
        <begin position="850"/>
        <end position="915"/>
    </location>
</feature>
<dbReference type="GO" id="GO:0016837">
    <property type="term" value="F:carbon-oxygen lyase activity, acting on polysaccharides"/>
    <property type="evidence" value="ECO:0007669"/>
    <property type="project" value="UniProtKB-ARBA"/>
</dbReference>
<keyword evidence="6" id="KW-0456">Lyase</keyword>
<evidence type="ECO:0000256" key="4">
    <source>
        <dbReference type="ARBA" id="ARBA00022729"/>
    </source>
</evidence>
<dbReference type="InterPro" id="IPR015177">
    <property type="entry name" value="Lyase_catalyt"/>
</dbReference>
<accession>A0A246GFR9</accession>
<dbReference type="InterPro" id="IPR014718">
    <property type="entry name" value="GH-type_carb-bd"/>
</dbReference>
<dbReference type="GO" id="GO:0030246">
    <property type="term" value="F:carbohydrate binding"/>
    <property type="evidence" value="ECO:0007669"/>
    <property type="project" value="InterPro"/>
</dbReference>
<evidence type="ECO:0000256" key="1">
    <source>
        <dbReference type="ARBA" id="ARBA00001913"/>
    </source>
</evidence>
<protein>
    <submittedName>
        <fullName evidence="10">Uncharacterized protein</fullName>
    </submittedName>
</protein>
<gene>
    <name evidence="10" type="ORF">BWK59_12925</name>
</gene>
<dbReference type="InterPro" id="IPR008929">
    <property type="entry name" value="Chondroitin_lyas"/>
</dbReference>
<evidence type="ECO:0000256" key="5">
    <source>
        <dbReference type="ARBA" id="ARBA00022837"/>
    </source>
</evidence>
<dbReference type="GO" id="GO:0005576">
    <property type="term" value="C:extracellular region"/>
    <property type="evidence" value="ECO:0007669"/>
    <property type="project" value="InterPro"/>
</dbReference>
<dbReference type="InterPro" id="IPR026444">
    <property type="entry name" value="Secre_tail"/>
</dbReference>
<dbReference type="Proteomes" id="UP000197768">
    <property type="component" value="Unassembled WGS sequence"/>
</dbReference>
<dbReference type="Pfam" id="PF18962">
    <property type="entry name" value="Por_Secre_tail"/>
    <property type="match status" value="1"/>
</dbReference>
<evidence type="ECO:0000256" key="2">
    <source>
        <dbReference type="ARBA" id="ARBA00006699"/>
    </source>
</evidence>
<dbReference type="GO" id="GO:0006027">
    <property type="term" value="P:glycosaminoglycan catabolic process"/>
    <property type="evidence" value="ECO:0007669"/>
    <property type="project" value="InterPro"/>
</dbReference>
<dbReference type="Pfam" id="PF09093">
    <property type="entry name" value="Lyase_catalyt"/>
    <property type="match status" value="1"/>
</dbReference>
<evidence type="ECO:0000313" key="10">
    <source>
        <dbReference type="EMBL" id="OWP82984.1"/>
    </source>
</evidence>
<dbReference type="GO" id="GO:0005975">
    <property type="term" value="P:carbohydrate metabolic process"/>
    <property type="evidence" value="ECO:0007669"/>
    <property type="project" value="InterPro"/>
</dbReference>